<feature type="region of interest" description="Disordered" evidence="2">
    <location>
        <begin position="200"/>
        <end position="233"/>
    </location>
</feature>
<name>A0AAP0MFZ9_9ROSI</name>
<dbReference type="Pfam" id="PF03195">
    <property type="entry name" value="LOB"/>
    <property type="match status" value="1"/>
</dbReference>
<comment type="similarity">
    <text evidence="1">Belongs to the LOB domain-containing protein family.</text>
</comment>
<dbReference type="PANTHER" id="PTHR31301:SF103">
    <property type="entry name" value="LOB DOMAIN-CONTAINING PROTEIN 5-RELATED"/>
    <property type="match status" value="1"/>
</dbReference>
<evidence type="ECO:0000313" key="4">
    <source>
        <dbReference type="EMBL" id="KAK9208805.1"/>
    </source>
</evidence>
<proteinExistence type="inferred from homology"/>
<dbReference type="PANTHER" id="PTHR31301">
    <property type="entry name" value="LOB DOMAIN-CONTAINING PROTEIN 4-RELATED"/>
    <property type="match status" value="1"/>
</dbReference>
<sequence>MFNRLKSKKKMSKEFGSGSSQACASCKHQRKKCEETCELAPFFPASRYREFQNAHKLFGVSNIQKIINSVDPSQRKAAAESILIEGNIRSNYPVHGCLGVVRNLKSQIEYYEKELGAVNQQLPFFRDKEKQHQHQLEKFIKSSSPTLPDIGDMKIGERMYNYQSTMEESEDVRPFDIQTTDPIMNPYQVAHALAAQFGNSNAAPRASRKQPLEFGSDEEEESVDVSSLKGKKI</sequence>
<evidence type="ECO:0000256" key="1">
    <source>
        <dbReference type="ARBA" id="ARBA00005474"/>
    </source>
</evidence>
<evidence type="ECO:0000259" key="3">
    <source>
        <dbReference type="PROSITE" id="PS50891"/>
    </source>
</evidence>
<dbReference type="PROSITE" id="PS50891">
    <property type="entry name" value="LOB"/>
    <property type="match status" value="1"/>
</dbReference>
<evidence type="ECO:0000313" key="5">
    <source>
        <dbReference type="Proteomes" id="UP001428341"/>
    </source>
</evidence>
<protein>
    <recommendedName>
        <fullName evidence="3">LOB domain-containing protein</fullName>
    </recommendedName>
</protein>
<dbReference type="EMBL" id="JBCGBO010000004">
    <property type="protein sequence ID" value="KAK9208805.1"/>
    <property type="molecule type" value="Genomic_DNA"/>
</dbReference>
<organism evidence="4 5">
    <name type="scientific">Citrus x changshan-huyou</name>
    <dbReference type="NCBI Taxonomy" id="2935761"/>
    <lineage>
        <taxon>Eukaryota</taxon>
        <taxon>Viridiplantae</taxon>
        <taxon>Streptophyta</taxon>
        <taxon>Embryophyta</taxon>
        <taxon>Tracheophyta</taxon>
        <taxon>Spermatophyta</taxon>
        <taxon>Magnoliopsida</taxon>
        <taxon>eudicotyledons</taxon>
        <taxon>Gunneridae</taxon>
        <taxon>Pentapetalae</taxon>
        <taxon>rosids</taxon>
        <taxon>malvids</taxon>
        <taxon>Sapindales</taxon>
        <taxon>Rutaceae</taxon>
        <taxon>Aurantioideae</taxon>
        <taxon>Citrus</taxon>
    </lineage>
</organism>
<feature type="region of interest" description="Disordered" evidence="2">
    <location>
        <begin position="1"/>
        <end position="21"/>
    </location>
</feature>
<dbReference type="AlphaFoldDB" id="A0AAP0MFZ9"/>
<accession>A0AAP0MFZ9</accession>
<comment type="caution">
    <text evidence="4">The sequence shown here is derived from an EMBL/GenBank/DDBJ whole genome shotgun (WGS) entry which is preliminary data.</text>
</comment>
<feature type="domain" description="LOB" evidence="3">
    <location>
        <begin position="21"/>
        <end position="122"/>
    </location>
</feature>
<dbReference type="InterPro" id="IPR004883">
    <property type="entry name" value="LOB"/>
</dbReference>
<reference evidence="4 5" key="1">
    <citation type="submission" date="2024-05" db="EMBL/GenBank/DDBJ databases">
        <title>Haplotype-resolved chromosome-level genome assembly of Huyou (Citrus changshanensis).</title>
        <authorList>
            <person name="Miao C."/>
            <person name="Chen W."/>
            <person name="Wu Y."/>
            <person name="Wang L."/>
            <person name="Zhao S."/>
            <person name="Grierson D."/>
            <person name="Xu C."/>
            <person name="Chen K."/>
        </authorList>
    </citation>
    <scope>NUCLEOTIDE SEQUENCE [LARGE SCALE GENOMIC DNA]</scope>
    <source>
        <strain evidence="4">01-14</strain>
        <tissue evidence="4">Leaf</tissue>
    </source>
</reference>
<feature type="compositionally biased region" description="Basic residues" evidence="2">
    <location>
        <begin position="1"/>
        <end position="11"/>
    </location>
</feature>
<keyword evidence="5" id="KW-1185">Reference proteome</keyword>
<evidence type="ECO:0000256" key="2">
    <source>
        <dbReference type="SAM" id="MobiDB-lite"/>
    </source>
</evidence>
<dbReference type="Proteomes" id="UP001428341">
    <property type="component" value="Unassembled WGS sequence"/>
</dbReference>
<gene>
    <name evidence="4" type="ORF">WN944_001165</name>
</gene>